<evidence type="ECO:0000256" key="1">
    <source>
        <dbReference type="ARBA" id="ARBA00004193"/>
    </source>
</evidence>
<dbReference type="PROSITE" id="PS51257">
    <property type="entry name" value="PROKAR_LIPOPROTEIN"/>
    <property type="match status" value="1"/>
</dbReference>
<organism evidence="6 7">
    <name type="scientific">Fictibacillus fluitans</name>
    <dbReference type="NCBI Taxonomy" id="3058422"/>
    <lineage>
        <taxon>Bacteria</taxon>
        <taxon>Bacillati</taxon>
        <taxon>Bacillota</taxon>
        <taxon>Bacilli</taxon>
        <taxon>Bacillales</taxon>
        <taxon>Fictibacillaceae</taxon>
        <taxon>Fictibacillus</taxon>
    </lineage>
</organism>
<feature type="signal peptide" evidence="4">
    <location>
        <begin position="1"/>
        <end position="23"/>
    </location>
</feature>
<dbReference type="PANTHER" id="PTHR30290:SF79">
    <property type="entry name" value="DIPEPTIDE-BINDING PROTEIN DPPE"/>
    <property type="match status" value="1"/>
</dbReference>
<dbReference type="PIRSF" id="PIRSF002741">
    <property type="entry name" value="MppA"/>
    <property type="match status" value="1"/>
</dbReference>
<gene>
    <name evidence="6" type="ORF">QYB97_08235</name>
</gene>
<evidence type="ECO:0000313" key="7">
    <source>
        <dbReference type="Proteomes" id="UP001172721"/>
    </source>
</evidence>
<dbReference type="InterPro" id="IPR000914">
    <property type="entry name" value="SBP_5_dom"/>
</dbReference>
<dbReference type="CDD" id="cd08504">
    <property type="entry name" value="PBP2_OppA"/>
    <property type="match status" value="1"/>
</dbReference>
<dbReference type="Gene3D" id="3.90.76.10">
    <property type="entry name" value="Dipeptide-binding Protein, Domain 1"/>
    <property type="match status" value="1"/>
</dbReference>
<evidence type="ECO:0000256" key="2">
    <source>
        <dbReference type="ARBA" id="ARBA00005695"/>
    </source>
</evidence>
<comment type="subcellular location">
    <subcellularLocation>
        <location evidence="1">Cell membrane</location>
        <topology evidence="1">Lipid-anchor</topology>
    </subcellularLocation>
</comment>
<comment type="caution">
    <text evidence="6">The sequence shown here is derived from an EMBL/GenBank/DDBJ whole genome shotgun (WGS) entry which is preliminary data.</text>
</comment>
<evidence type="ECO:0000256" key="3">
    <source>
        <dbReference type="ARBA" id="ARBA00022729"/>
    </source>
</evidence>
<dbReference type="EMBL" id="JAUHTR010000003">
    <property type="protein sequence ID" value="MDN4524458.1"/>
    <property type="molecule type" value="Genomic_DNA"/>
</dbReference>
<name>A0ABT8HUL7_9BACL</name>
<evidence type="ECO:0000259" key="5">
    <source>
        <dbReference type="Pfam" id="PF00496"/>
    </source>
</evidence>
<dbReference type="PROSITE" id="PS01040">
    <property type="entry name" value="SBP_BACTERIAL_5"/>
    <property type="match status" value="1"/>
</dbReference>
<dbReference type="InterPro" id="IPR039424">
    <property type="entry name" value="SBP_5"/>
</dbReference>
<dbReference type="InterPro" id="IPR023765">
    <property type="entry name" value="SBP_5_CS"/>
</dbReference>
<protein>
    <submittedName>
        <fullName evidence="6">Peptide ABC transporter substrate-binding protein</fullName>
    </submittedName>
</protein>
<comment type="similarity">
    <text evidence="2">Belongs to the bacterial solute-binding protein 5 family.</text>
</comment>
<evidence type="ECO:0000256" key="4">
    <source>
        <dbReference type="SAM" id="SignalP"/>
    </source>
</evidence>
<evidence type="ECO:0000313" key="6">
    <source>
        <dbReference type="EMBL" id="MDN4524458.1"/>
    </source>
</evidence>
<dbReference type="Pfam" id="PF00496">
    <property type="entry name" value="SBP_bac_5"/>
    <property type="match status" value="1"/>
</dbReference>
<keyword evidence="3 4" id="KW-0732">Signal</keyword>
<proteinExistence type="inferred from homology"/>
<feature type="chain" id="PRO_5046194402" evidence="4">
    <location>
        <begin position="24"/>
        <end position="540"/>
    </location>
</feature>
<accession>A0ABT8HUL7</accession>
<reference evidence="6" key="1">
    <citation type="submission" date="2023-07" db="EMBL/GenBank/DDBJ databases">
        <title>Fictibacillus sp. isolated from freshwater pond.</title>
        <authorList>
            <person name="Kirdat K."/>
            <person name="Bhat A."/>
            <person name="Mourya A."/>
            <person name="Yadav A."/>
        </authorList>
    </citation>
    <scope>NUCLEOTIDE SEQUENCE</scope>
    <source>
        <strain evidence="6">NE201</strain>
    </source>
</reference>
<feature type="domain" description="Solute-binding protein family 5" evidence="5">
    <location>
        <begin position="84"/>
        <end position="462"/>
    </location>
</feature>
<dbReference type="SUPFAM" id="SSF53850">
    <property type="entry name" value="Periplasmic binding protein-like II"/>
    <property type="match status" value="1"/>
</dbReference>
<dbReference type="Proteomes" id="UP001172721">
    <property type="component" value="Unassembled WGS sequence"/>
</dbReference>
<keyword evidence="7" id="KW-1185">Reference proteome</keyword>
<dbReference type="PANTHER" id="PTHR30290">
    <property type="entry name" value="PERIPLASMIC BINDING COMPONENT OF ABC TRANSPORTER"/>
    <property type="match status" value="1"/>
</dbReference>
<dbReference type="Gene3D" id="3.10.105.10">
    <property type="entry name" value="Dipeptide-binding Protein, Domain 3"/>
    <property type="match status" value="1"/>
</dbReference>
<dbReference type="Gene3D" id="3.40.190.10">
    <property type="entry name" value="Periplasmic binding protein-like II"/>
    <property type="match status" value="1"/>
</dbReference>
<dbReference type="InterPro" id="IPR030678">
    <property type="entry name" value="Peptide/Ni-bd"/>
</dbReference>
<sequence>MIKAIKKPFAGLLVLIMVMSVLSACSGNSKTSSTEGVKQEMTMNAASGEPPSLDPALATDTTSGWILDHLYEGLYMKNKSGDSVKGLAKDVKVSKDKKVYTFKLRDDAKWSDGDPVKAQDFEYAWKHVLDPKTGSSFAFYMYYIKGAEAYNKGKGSVEDVGVKALDDKTLQVDLAAPIGFIEKLLSFWVYYPVKKETAEGSKNWAAEAKDYVSNGPYKLTEWKHNRSVVIEKNKNYYGKDDVKMEKVTWKMVNDATTYYQMYKSGELDLIQTLPSDVISQEKDNKEYKVTPYFGTYMYMFNVDKEPFNNQKVREAFNLAINRKMITDKITQAGEKPAQGFVPYGAEVGGKDFRKEKEQYFQEDVKKAKQLIKEAMKEEGWSKFPDTELKYNTLDSNKKIAEAVQEMLKKNLGVDVKLTNQEWKTYLDTTKQKNFQMARMGWIGIYVDPTPILDYYLGDSPNNRTNWVNPKYDKLLAQSKTEQNEQKRMELLHQAEDVLMKDLPFMPVYYYSNNYLTSSKFKGVVYPVNRYPYVRWAEKTE</sequence>